<dbReference type="AlphaFoldDB" id="A0A848L331"/>
<evidence type="ECO:0000256" key="4">
    <source>
        <dbReference type="ARBA" id="ARBA00023163"/>
    </source>
</evidence>
<name>A0A848L331_9ACTN</name>
<evidence type="ECO:0000313" key="7">
    <source>
        <dbReference type="EMBL" id="NMO05139.1"/>
    </source>
</evidence>
<organism evidence="7 8">
    <name type="scientific">Gordonia asplenii</name>
    <dbReference type="NCBI Taxonomy" id="2725283"/>
    <lineage>
        <taxon>Bacteria</taxon>
        <taxon>Bacillati</taxon>
        <taxon>Actinomycetota</taxon>
        <taxon>Actinomycetes</taxon>
        <taxon>Mycobacteriales</taxon>
        <taxon>Gordoniaceae</taxon>
        <taxon>Gordonia</taxon>
    </lineage>
</organism>
<dbReference type="Gene3D" id="1.10.10.60">
    <property type="entry name" value="Homeodomain-like"/>
    <property type="match status" value="1"/>
</dbReference>
<dbReference type="GO" id="GO:0000976">
    <property type="term" value="F:transcription cis-regulatory region binding"/>
    <property type="evidence" value="ECO:0007669"/>
    <property type="project" value="TreeGrafter"/>
</dbReference>
<dbReference type="InterPro" id="IPR001647">
    <property type="entry name" value="HTH_TetR"/>
</dbReference>
<dbReference type="Gene3D" id="1.10.357.10">
    <property type="entry name" value="Tetracycline Repressor, domain 2"/>
    <property type="match status" value="1"/>
</dbReference>
<evidence type="ECO:0000313" key="8">
    <source>
        <dbReference type="Proteomes" id="UP000550729"/>
    </source>
</evidence>
<accession>A0A848L331</accession>
<reference evidence="7 8" key="1">
    <citation type="submission" date="2020-04" db="EMBL/GenBank/DDBJ databases">
        <title>Gordonia sp. nov. TBRC 11910.</title>
        <authorList>
            <person name="Suriyachadkun C."/>
        </authorList>
    </citation>
    <scope>NUCLEOTIDE SEQUENCE [LARGE SCALE GENOMIC DNA]</scope>
    <source>
        <strain evidence="7 8">TBRC 11910</strain>
    </source>
</reference>
<dbReference type="GO" id="GO:0003700">
    <property type="term" value="F:DNA-binding transcription factor activity"/>
    <property type="evidence" value="ECO:0007669"/>
    <property type="project" value="TreeGrafter"/>
</dbReference>
<dbReference type="SUPFAM" id="SSF46689">
    <property type="entry name" value="Homeodomain-like"/>
    <property type="match status" value="1"/>
</dbReference>
<feature type="domain" description="HTH tetR-type" evidence="6">
    <location>
        <begin position="6"/>
        <end position="66"/>
    </location>
</feature>
<keyword evidence="3 5" id="KW-0238">DNA-binding</keyword>
<comment type="caution">
    <text evidence="7">The sequence shown here is derived from an EMBL/GenBank/DDBJ whole genome shotgun (WGS) entry which is preliminary data.</text>
</comment>
<keyword evidence="4" id="KW-0804">Transcription</keyword>
<feature type="DNA-binding region" description="H-T-H motif" evidence="5">
    <location>
        <begin position="29"/>
        <end position="48"/>
    </location>
</feature>
<evidence type="ECO:0000256" key="1">
    <source>
        <dbReference type="ARBA" id="ARBA00022491"/>
    </source>
</evidence>
<proteinExistence type="predicted"/>
<dbReference type="PANTHER" id="PTHR30055:SF175">
    <property type="entry name" value="HTH-TYPE TRANSCRIPTIONAL REPRESSOR KSTR2"/>
    <property type="match status" value="1"/>
</dbReference>
<keyword evidence="1" id="KW-0678">Repressor</keyword>
<gene>
    <name evidence="7" type="ORF">HH308_28375</name>
</gene>
<evidence type="ECO:0000256" key="3">
    <source>
        <dbReference type="ARBA" id="ARBA00023125"/>
    </source>
</evidence>
<dbReference type="InterPro" id="IPR036271">
    <property type="entry name" value="Tet_transcr_reg_TetR-rel_C_sf"/>
</dbReference>
<protein>
    <submittedName>
        <fullName evidence="7">TetR/AcrR family transcriptional regulator</fullName>
    </submittedName>
</protein>
<dbReference type="SUPFAM" id="SSF48498">
    <property type="entry name" value="Tetracyclin repressor-like, C-terminal domain"/>
    <property type="match status" value="1"/>
</dbReference>
<evidence type="ECO:0000259" key="6">
    <source>
        <dbReference type="PROSITE" id="PS50977"/>
    </source>
</evidence>
<sequence length="194" mass="21720">MARQRATTTADVVAAAAQIFETRGYRNVTVDDIGQAAGISRPTVYKYIESKPWLLGQMVSAITDEMSGPLAELMTSDLSPRDKLRAVIRFHIASTVNKRVYYATVFSEQSELPESARELFRDWSHKVTEDFASLVDDHLEAEGLTPRVETRFLANLILSMLTSMYRWYDPEGEISPDALYDRLVVVLSGAIPGL</sequence>
<dbReference type="PROSITE" id="PS50977">
    <property type="entry name" value="HTH_TETR_2"/>
    <property type="match status" value="1"/>
</dbReference>
<dbReference type="InterPro" id="IPR009057">
    <property type="entry name" value="Homeodomain-like_sf"/>
</dbReference>
<evidence type="ECO:0000256" key="5">
    <source>
        <dbReference type="PROSITE-ProRule" id="PRU00335"/>
    </source>
</evidence>
<dbReference type="EMBL" id="JABBNB010000052">
    <property type="protein sequence ID" value="NMO05139.1"/>
    <property type="molecule type" value="Genomic_DNA"/>
</dbReference>
<dbReference type="PRINTS" id="PR00455">
    <property type="entry name" value="HTHTETR"/>
</dbReference>
<dbReference type="InterPro" id="IPR050109">
    <property type="entry name" value="HTH-type_TetR-like_transc_reg"/>
</dbReference>
<dbReference type="Proteomes" id="UP000550729">
    <property type="component" value="Unassembled WGS sequence"/>
</dbReference>
<dbReference type="Pfam" id="PF00440">
    <property type="entry name" value="TetR_N"/>
    <property type="match status" value="1"/>
</dbReference>
<dbReference type="PANTHER" id="PTHR30055">
    <property type="entry name" value="HTH-TYPE TRANSCRIPTIONAL REGULATOR RUTR"/>
    <property type="match status" value="1"/>
</dbReference>
<keyword evidence="2" id="KW-0805">Transcription regulation</keyword>
<dbReference type="RefSeq" id="WP_170197644.1">
    <property type="nucleotide sequence ID" value="NZ_JABBNB010000052.1"/>
</dbReference>
<dbReference type="InterPro" id="IPR041490">
    <property type="entry name" value="KstR2_TetR_C"/>
</dbReference>
<evidence type="ECO:0000256" key="2">
    <source>
        <dbReference type="ARBA" id="ARBA00023015"/>
    </source>
</evidence>
<dbReference type="Pfam" id="PF17932">
    <property type="entry name" value="TetR_C_24"/>
    <property type="match status" value="1"/>
</dbReference>
<keyword evidence="8" id="KW-1185">Reference proteome</keyword>